<dbReference type="Proteomes" id="UP000017170">
    <property type="component" value="Unassembled WGS sequence"/>
</dbReference>
<dbReference type="PANTHER" id="PTHR47053:SF1">
    <property type="entry name" value="MUREIN DD-ENDOPEPTIDASE MEPH-RELATED"/>
    <property type="match status" value="1"/>
</dbReference>
<accession>U6SJJ6</accession>
<name>U6SJJ6_9BACI</name>
<evidence type="ECO:0000313" key="8">
    <source>
        <dbReference type="Proteomes" id="UP000017170"/>
    </source>
</evidence>
<dbReference type="Gene3D" id="3.90.1720.10">
    <property type="entry name" value="endopeptidase domain like (from Nostoc punctiforme)"/>
    <property type="match status" value="3"/>
</dbReference>
<proteinExistence type="inferred from homology"/>
<protein>
    <recommendedName>
        <fullName evidence="6">NlpC/P60 domain-containing protein</fullName>
    </recommendedName>
</protein>
<evidence type="ECO:0000256" key="3">
    <source>
        <dbReference type="ARBA" id="ARBA00022801"/>
    </source>
</evidence>
<comment type="caution">
    <text evidence="7">The sequence shown here is derived from an EMBL/GenBank/DDBJ whole genome shotgun (WGS) entry which is preliminary data.</text>
</comment>
<feature type="domain" description="NlpC/P60" evidence="6">
    <location>
        <begin position="226"/>
        <end position="360"/>
    </location>
</feature>
<feature type="signal peptide" evidence="5">
    <location>
        <begin position="1"/>
        <end position="17"/>
    </location>
</feature>
<organism evidence="7 8">
    <name type="scientific">Alkalihalophilus marmarensis DSM 21297</name>
    <dbReference type="NCBI Taxonomy" id="1188261"/>
    <lineage>
        <taxon>Bacteria</taxon>
        <taxon>Bacillati</taxon>
        <taxon>Bacillota</taxon>
        <taxon>Bacilli</taxon>
        <taxon>Bacillales</taxon>
        <taxon>Bacillaceae</taxon>
        <taxon>Alkalihalophilus</taxon>
    </lineage>
</organism>
<feature type="chain" id="PRO_5038965688" description="NlpC/P60 domain-containing protein" evidence="5">
    <location>
        <begin position="18"/>
        <end position="483"/>
    </location>
</feature>
<evidence type="ECO:0000313" key="7">
    <source>
        <dbReference type="EMBL" id="ERN51864.1"/>
    </source>
</evidence>
<dbReference type="GO" id="GO:0006508">
    <property type="term" value="P:proteolysis"/>
    <property type="evidence" value="ECO:0007669"/>
    <property type="project" value="UniProtKB-KW"/>
</dbReference>
<evidence type="ECO:0000256" key="1">
    <source>
        <dbReference type="ARBA" id="ARBA00007074"/>
    </source>
</evidence>
<keyword evidence="5" id="KW-0732">Signal</keyword>
<dbReference type="PROSITE" id="PS51935">
    <property type="entry name" value="NLPC_P60"/>
    <property type="match status" value="3"/>
</dbReference>
<dbReference type="PANTHER" id="PTHR47053">
    <property type="entry name" value="MUREIN DD-ENDOPEPTIDASE MEPH-RELATED"/>
    <property type="match status" value="1"/>
</dbReference>
<keyword evidence="2" id="KW-0645">Protease</keyword>
<evidence type="ECO:0000259" key="6">
    <source>
        <dbReference type="PROSITE" id="PS51935"/>
    </source>
</evidence>
<dbReference type="InterPro" id="IPR051202">
    <property type="entry name" value="Peptidase_C40"/>
</dbReference>
<gene>
    <name evidence="7" type="ORF">A33I_18810</name>
</gene>
<dbReference type="GO" id="GO:0008234">
    <property type="term" value="F:cysteine-type peptidase activity"/>
    <property type="evidence" value="ECO:0007669"/>
    <property type="project" value="UniProtKB-KW"/>
</dbReference>
<dbReference type="SUPFAM" id="SSF54001">
    <property type="entry name" value="Cysteine proteinases"/>
    <property type="match status" value="3"/>
</dbReference>
<keyword evidence="3" id="KW-0378">Hydrolase</keyword>
<feature type="domain" description="NlpC/P60" evidence="6">
    <location>
        <begin position="364"/>
        <end position="483"/>
    </location>
</feature>
<comment type="similarity">
    <text evidence="1">Belongs to the peptidase C40 family.</text>
</comment>
<dbReference type="InterPro" id="IPR000064">
    <property type="entry name" value="NLP_P60_dom"/>
</dbReference>
<dbReference type="AlphaFoldDB" id="U6SJJ6"/>
<evidence type="ECO:0000256" key="4">
    <source>
        <dbReference type="ARBA" id="ARBA00022807"/>
    </source>
</evidence>
<reference evidence="7 8" key="1">
    <citation type="journal article" date="2013" name="Genome Announc.">
        <title>Genome Sequence of the Extreme Obligate Alkaliphile Bacillus marmarensis Strain DSM 21297.</title>
        <authorList>
            <person name="Wernick D.G."/>
            <person name="Choi K.Y."/>
            <person name="Tat C.A."/>
            <person name="Lafontaine Rivera J.G."/>
            <person name="Liao J.C."/>
        </authorList>
    </citation>
    <scope>NUCLEOTIDE SEQUENCE [LARGE SCALE GENOMIC DNA]</scope>
    <source>
        <strain evidence="7 8">DSM 21297</strain>
    </source>
</reference>
<dbReference type="Pfam" id="PF00877">
    <property type="entry name" value="NLPC_P60"/>
    <property type="match status" value="3"/>
</dbReference>
<dbReference type="RefSeq" id="WP_022629316.1">
    <property type="nucleotide sequence ID" value="NZ_ATAE01000042.1"/>
</dbReference>
<evidence type="ECO:0000256" key="2">
    <source>
        <dbReference type="ARBA" id="ARBA00022670"/>
    </source>
</evidence>
<sequence>MKVLFSIFIFIVSVSFAADTHASSGTKIDAAGIQVGDILYFKYTEATYMGNGRFISSKKGLVEIDLADPFWTASYIGIKHRSSSSTVAANTKTNGSTLASRATSLIGTPYNQRGETPRDGFSTGSFVHYVYKDVTGSLLSKIPLRQKEAGTPVKRSELAPGDLVFFQGSSSVISGIYVGSQEFVIAASSGVAKRHLDRDSYYANSYVGAVRYSRDELRLSHPRTYEKHEHPAVREAMRYIHTPYVLTGNTLAGFDCSYLIQMAFADGLDVHLPRITYNQWEVGPTVLDGKIDFKRQSLDDLIRPGDAIYFSNTWQPGISHVGIYLGQNYMVHASGDEGETTISYIASYWQERMTGVKRFDDLTLRLDHPIVQKASVLLGSPYALGGENSETGFDTGSLVQYIYKESVGLDLPRFGSQQILTGVEVTEPETGDLLFFQGSSIIPAVYVGNGQMVVMTQLQGATIIDYKKSDYWAPRYIGARRVL</sequence>
<dbReference type="PATRIC" id="fig|1188261.3.peg.3252"/>
<dbReference type="EMBL" id="ATAE01000042">
    <property type="protein sequence ID" value="ERN51864.1"/>
    <property type="molecule type" value="Genomic_DNA"/>
</dbReference>
<dbReference type="InterPro" id="IPR038765">
    <property type="entry name" value="Papain-like_cys_pep_sf"/>
</dbReference>
<keyword evidence="8" id="KW-1185">Reference proteome</keyword>
<keyword evidence="4" id="KW-0788">Thiol protease</keyword>
<evidence type="ECO:0000256" key="5">
    <source>
        <dbReference type="SAM" id="SignalP"/>
    </source>
</evidence>
<feature type="domain" description="NlpC/P60" evidence="6">
    <location>
        <begin position="92"/>
        <end position="213"/>
    </location>
</feature>